<reference evidence="2" key="1">
    <citation type="journal article" date="2015" name="Nature">
        <title>Complex archaea that bridge the gap between prokaryotes and eukaryotes.</title>
        <authorList>
            <person name="Spang A."/>
            <person name="Saw J.H."/>
            <person name="Jorgensen S.L."/>
            <person name="Zaremba-Niedzwiedzka K."/>
            <person name="Martijn J."/>
            <person name="Lind A.E."/>
            <person name="van Eijk R."/>
            <person name="Schleper C."/>
            <person name="Guy L."/>
            <person name="Ettema T.J."/>
        </authorList>
    </citation>
    <scope>NUCLEOTIDE SEQUENCE</scope>
</reference>
<evidence type="ECO:0000256" key="1">
    <source>
        <dbReference type="SAM" id="Phobius"/>
    </source>
</evidence>
<organism evidence="2">
    <name type="scientific">marine sediment metagenome</name>
    <dbReference type="NCBI Taxonomy" id="412755"/>
    <lineage>
        <taxon>unclassified sequences</taxon>
        <taxon>metagenomes</taxon>
        <taxon>ecological metagenomes</taxon>
    </lineage>
</organism>
<sequence>MKMKRLLVVLGVLAWFYFGTTFIYNSRFVPYRLDESQLWLGSFIVWILFTIGVIVGVAILGAIVYSVGKWVMGKD</sequence>
<keyword evidence="1" id="KW-1133">Transmembrane helix</keyword>
<proteinExistence type="predicted"/>
<keyword evidence="1" id="KW-0812">Transmembrane</keyword>
<comment type="caution">
    <text evidence="2">The sequence shown here is derived from an EMBL/GenBank/DDBJ whole genome shotgun (WGS) entry which is preliminary data.</text>
</comment>
<evidence type="ECO:0000313" key="2">
    <source>
        <dbReference type="EMBL" id="KKK91595.1"/>
    </source>
</evidence>
<name>A0A0F9A0K9_9ZZZZ</name>
<feature type="transmembrane region" description="Helical" evidence="1">
    <location>
        <begin position="44"/>
        <end position="67"/>
    </location>
</feature>
<feature type="transmembrane region" description="Helical" evidence="1">
    <location>
        <begin position="7"/>
        <end position="24"/>
    </location>
</feature>
<dbReference type="EMBL" id="LAZR01048583">
    <property type="protein sequence ID" value="KKK91595.1"/>
    <property type="molecule type" value="Genomic_DNA"/>
</dbReference>
<keyword evidence="1" id="KW-0472">Membrane</keyword>
<accession>A0A0F9A0K9</accession>
<protein>
    <submittedName>
        <fullName evidence="2">Uncharacterized protein</fullName>
    </submittedName>
</protein>
<gene>
    <name evidence="2" type="ORF">LCGC14_2711370</name>
</gene>
<dbReference type="AlphaFoldDB" id="A0A0F9A0K9"/>